<evidence type="ECO:0000256" key="9">
    <source>
        <dbReference type="ARBA" id="ARBA00030795"/>
    </source>
</evidence>
<dbReference type="InterPro" id="IPR014048">
    <property type="entry name" value="MethylDNA_cys_MeTrfase_DNA-bd"/>
</dbReference>
<dbReference type="PROSITE" id="PS00374">
    <property type="entry name" value="MGMT"/>
    <property type="match status" value="1"/>
</dbReference>
<dbReference type="InterPro" id="IPR036388">
    <property type="entry name" value="WH-like_DNA-bd_sf"/>
</dbReference>
<gene>
    <name evidence="13" type="primary">ogt</name>
    <name evidence="13" type="ORF">EVAR_47948_1</name>
</gene>
<evidence type="ECO:0000256" key="3">
    <source>
        <dbReference type="ARBA" id="ARBA00011918"/>
    </source>
</evidence>
<evidence type="ECO:0000313" key="14">
    <source>
        <dbReference type="Proteomes" id="UP000299102"/>
    </source>
</evidence>
<evidence type="ECO:0000256" key="2">
    <source>
        <dbReference type="ARBA" id="ARBA00008711"/>
    </source>
</evidence>
<comment type="caution">
    <text evidence="13">The sequence shown here is derived from an EMBL/GenBank/DDBJ whole genome shotgun (WGS) entry which is preliminary data.</text>
</comment>
<dbReference type="GO" id="GO:0006281">
    <property type="term" value="P:DNA repair"/>
    <property type="evidence" value="ECO:0007669"/>
    <property type="project" value="UniProtKB-KW"/>
</dbReference>
<dbReference type="Gene3D" id="1.10.10.10">
    <property type="entry name" value="Winged helix-like DNA-binding domain superfamily/Winged helix DNA-binding domain"/>
    <property type="match status" value="1"/>
</dbReference>
<keyword evidence="7" id="KW-0227">DNA damage</keyword>
<name>A0A4C1XAN0_EUMVA</name>
<dbReference type="InterPro" id="IPR036217">
    <property type="entry name" value="MethylDNA_cys_MeTrfase_DNAb"/>
</dbReference>
<dbReference type="NCBIfam" id="TIGR00589">
    <property type="entry name" value="ogt"/>
    <property type="match status" value="1"/>
</dbReference>
<dbReference type="EC" id="2.1.1.63" evidence="3"/>
<comment type="catalytic activity">
    <reaction evidence="1">
        <text>a 4-O-methyl-thymidine in DNA + L-cysteinyl-[protein] = a thymidine in DNA + S-methyl-L-cysteinyl-[protein]</text>
        <dbReference type="Rhea" id="RHEA:53428"/>
        <dbReference type="Rhea" id="RHEA-COMP:10131"/>
        <dbReference type="Rhea" id="RHEA-COMP:10132"/>
        <dbReference type="Rhea" id="RHEA-COMP:13555"/>
        <dbReference type="Rhea" id="RHEA-COMP:13556"/>
        <dbReference type="ChEBI" id="CHEBI:29950"/>
        <dbReference type="ChEBI" id="CHEBI:82612"/>
        <dbReference type="ChEBI" id="CHEBI:137386"/>
        <dbReference type="ChEBI" id="CHEBI:137387"/>
        <dbReference type="EC" id="2.1.1.63"/>
    </reaction>
</comment>
<keyword evidence="8" id="KW-0234">DNA repair</keyword>
<dbReference type="AlphaFoldDB" id="A0A4C1XAN0"/>
<dbReference type="SUPFAM" id="SSF53155">
    <property type="entry name" value="Methylated DNA-protein cysteine methyltransferase domain"/>
    <property type="match status" value="1"/>
</dbReference>
<dbReference type="PANTHER" id="PTHR10815">
    <property type="entry name" value="METHYLATED-DNA--PROTEIN-CYSTEINE METHYLTRANSFERASE"/>
    <property type="match status" value="1"/>
</dbReference>
<dbReference type="Pfam" id="PF01035">
    <property type="entry name" value="DNA_binding_1"/>
    <property type="match status" value="1"/>
</dbReference>
<dbReference type="GO" id="GO:0032259">
    <property type="term" value="P:methylation"/>
    <property type="evidence" value="ECO:0007669"/>
    <property type="project" value="UniProtKB-KW"/>
</dbReference>
<dbReference type="FunFam" id="1.10.10.10:FF:000214">
    <property type="entry name" value="Methylated-DNA--protein-cysteine methyltransferase"/>
    <property type="match status" value="1"/>
</dbReference>
<organism evidence="13 14">
    <name type="scientific">Eumeta variegata</name>
    <name type="common">Bagworm moth</name>
    <name type="synonym">Eumeta japonica</name>
    <dbReference type="NCBI Taxonomy" id="151549"/>
    <lineage>
        <taxon>Eukaryota</taxon>
        <taxon>Metazoa</taxon>
        <taxon>Ecdysozoa</taxon>
        <taxon>Arthropoda</taxon>
        <taxon>Hexapoda</taxon>
        <taxon>Insecta</taxon>
        <taxon>Pterygota</taxon>
        <taxon>Neoptera</taxon>
        <taxon>Endopterygota</taxon>
        <taxon>Lepidoptera</taxon>
        <taxon>Glossata</taxon>
        <taxon>Ditrysia</taxon>
        <taxon>Tineoidea</taxon>
        <taxon>Psychidae</taxon>
        <taxon>Oiketicinae</taxon>
        <taxon>Eumeta</taxon>
    </lineage>
</organism>
<dbReference type="InterPro" id="IPR001497">
    <property type="entry name" value="MethylDNA_cys_MeTrfase_AS"/>
</dbReference>
<proteinExistence type="inferred from homology"/>
<feature type="domain" description="Methylated-DNA-[protein]-cysteine S-methyltransferase DNA binding" evidence="12">
    <location>
        <begin position="43"/>
        <end position="122"/>
    </location>
</feature>
<comment type="similarity">
    <text evidence="2">Belongs to the MGMT family.</text>
</comment>
<dbReference type="SUPFAM" id="SSF46767">
    <property type="entry name" value="Methylated DNA-protein cysteine methyltransferase, C-terminal domain"/>
    <property type="match status" value="1"/>
</dbReference>
<protein>
    <recommendedName>
        <fullName evidence="4">Methylated-DNA--protein-cysteine methyltransferase</fullName>
        <ecNumber evidence="3">2.1.1.63</ecNumber>
    </recommendedName>
    <alternativeName>
        <fullName evidence="9">6-O-methylguanine-DNA methyltransferase</fullName>
    </alternativeName>
    <alternativeName>
        <fullName evidence="10">O-6-methylguanine-DNA-alkyltransferase</fullName>
    </alternativeName>
</protein>
<dbReference type="GO" id="GO:0003908">
    <property type="term" value="F:methylated-DNA-[protein]-cysteine S-methyltransferase activity"/>
    <property type="evidence" value="ECO:0007669"/>
    <property type="project" value="UniProtKB-EC"/>
</dbReference>
<comment type="catalytic activity">
    <reaction evidence="11">
        <text>a 6-O-methyl-2'-deoxyguanosine in DNA + L-cysteinyl-[protein] = S-methyl-L-cysteinyl-[protein] + a 2'-deoxyguanosine in DNA</text>
        <dbReference type="Rhea" id="RHEA:24000"/>
        <dbReference type="Rhea" id="RHEA-COMP:10131"/>
        <dbReference type="Rhea" id="RHEA-COMP:10132"/>
        <dbReference type="Rhea" id="RHEA-COMP:11367"/>
        <dbReference type="Rhea" id="RHEA-COMP:11368"/>
        <dbReference type="ChEBI" id="CHEBI:29950"/>
        <dbReference type="ChEBI" id="CHEBI:82612"/>
        <dbReference type="ChEBI" id="CHEBI:85445"/>
        <dbReference type="ChEBI" id="CHEBI:85448"/>
        <dbReference type="EC" id="2.1.1.63"/>
    </reaction>
</comment>
<evidence type="ECO:0000256" key="7">
    <source>
        <dbReference type="ARBA" id="ARBA00022763"/>
    </source>
</evidence>
<evidence type="ECO:0000256" key="4">
    <source>
        <dbReference type="ARBA" id="ARBA00015377"/>
    </source>
</evidence>
<evidence type="ECO:0000259" key="12">
    <source>
        <dbReference type="Pfam" id="PF01035"/>
    </source>
</evidence>
<keyword evidence="5 13" id="KW-0489">Methyltransferase</keyword>
<keyword evidence="14" id="KW-1185">Reference proteome</keyword>
<dbReference type="OrthoDB" id="1907495at2759"/>
<reference evidence="13 14" key="1">
    <citation type="journal article" date="2019" name="Commun. Biol.">
        <title>The bagworm genome reveals a unique fibroin gene that provides high tensile strength.</title>
        <authorList>
            <person name="Kono N."/>
            <person name="Nakamura H."/>
            <person name="Ohtoshi R."/>
            <person name="Tomita M."/>
            <person name="Numata K."/>
            <person name="Arakawa K."/>
        </authorList>
    </citation>
    <scope>NUCLEOTIDE SEQUENCE [LARGE SCALE GENOMIC DNA]</scope>
</reference>
<evidence type="ECO:0000256" key="11">
    <source>
        <dbReference type="ARBA" id="ARBA00049348"/>
    </source>
</evidence>
<evidence type="ECO:0000256" key="5">
    <source>
        <dbReference type="ARBA" id="ARBA00022603"/>
    </source>
</evidence>
<dbReference type="STRING" id="151549.A0A4C1XAN0"/>
<dbReference type="EMBL" id="BGZK01000760">
    <property type="protein sequence ID" value="GBP59389.1"/>
    <property type="molecule type" value="Genomic_DNA"/>
</dbReference>
<evidence type="ECO:0000256" key="10">
    <source>
        <dbReference type="ARBA" id="ARBA00031621"/>
    </source>
</evidence>
<evidence type="ECO:0000256" key="1">
    <source>
        <dbReference type="ARBA" id="ARBA00001286"/>
    </source>
</evidence>
<dbReference type="Proteomes" id="UP000299102">
    <property type="component" value="Unassembled WGS sequence"/>
</dbReference>
<accession>A0A4C1XAN0</accession>
<evidence type="ECO:0000313" key="13">
    <source>
        <dbReference type="EMBL" id="GBP59389.1"/>
    </source>
</evidence>
<dbReference type="CDD" id="cd06445">
    <property type="entry name" value="ATase"/>
    <property type="match status" value="1"/>
</dbReference>
<evidence type="ECO:0000256" key="6">
    <source>
        <dbReference type="ARBA" id="ARBA00022679"/>
    </source>
</evidence>
<dbReference type="PANTHER" id="PTHR10815:SF13">
    <property type="entry name" value="METHYLATED-DNA--PROTEIN-CYSTEINE METHYLTRANSFERASE"/>
    <property type="match status" value="1"/>
</dbReference>
<dbReference type="InterPro" id="IPR036631">
    <property type="entry name" value="MGMT_N_sf"/>
</dbReference>
<sequence length="129" mass="14603">MFECNFIENEKNEVQDIFEQELKAYFNGNLFTFTVPVKMWGSEFQKEVWSKLQESSYGYTQTYSELAKTMGRPASHARAVGGACGANAHVIVIPCHRIVATGSKGGFSCGLDRKEWLLEHEKKYIVAKI</sequence>
<keyword evidence="6 13" id="KW-0808">Transferase</keyword>
<evidence type="ECO:0000256" key="8">
    <source>
        <dbReference type="ARBA" id="ARBA00023204"/>
    </source>
</evidence>